<reference evidence="2" key="1">
    <citation type="submission" date="2021-03" db="EMBL/GenBank/DDBJ databases">
        <title>Evolutionary innovations through gain and loss of genes in the ectomycorrhizal Boletales.</title>
        <authorList>
            <person name="Wu G."/>
            <person name="Miyauchi S."/>
            <person name="Morin E."/>
            <person name="Yang Z.-L."/>
            <person name="Xu J."/>
            <person name="Martin F.M."/>
        </authorList>
    </citation>
    <scope>NUCLEOTIDE SEQUENCE</scope>
    <source>
        <strain evidence="2">BR01</strain>
    </source>
</reference>
<keyword evidence="3" id="KW-1185">Reference proteome</keyword>
<organism evidence="2 3">
    <name type="scientific">Boletus reticuloceps</name>
    <dbReference type="NCBI Taxonomy" id="495285"/>
    <lineage>
        <taxon>Eukaryota</taxon>
        <taxon>Fungi</taxon>
        <taxon>Dikarya</taxon>
        <taxon>Basidiomycota</taxon>
        <taxon>Agaricomycotina</taxon>
        <taxon>Agaricomycetes</taxon>
        <taxon>Agaricomycetidae</taxon>
        <taxon>Boletales</taxon>
        <taxon>Boletineae</taxon>
        <taxon>Boletaceae</taxon>
        <taxon>Boletoideae</taxon>
        <taxon>Boletus</taxon>
    </lineage>
</organism>
<evidence type="ECO:0000313" key="2">
    <source>
        <dbReference type="EMBL" id="KAG6376973.1"/>
    </source>
</evidence>
<comment type="caution">
    <text evidence="2">The sequence shown here is derived from an EMBL/GenBank/DDBJ whole genome shotgun (WGS) entry which is preliminary data.</text>
</comment>
<keyword evidence="1" id="KW-0472">Membrane</keyword>
<evidence type="ECO:0000256" key="1">
    <source>
        <dbReference type="SAM" id="Phobius"/>
    </source>
</evidence>
<dbReference type="OrthoDB" id="422086at2759"/>
<keyword evidence="1" id="KW-1133">Transmembrane helix</keyword>
<keyword evidence="1" id="KW-0812">Transmembrane</keyword>
<dbReference type="EMBL" id="JAGFBS010000010">
    <property type="protein sequence ID" value="KAG6376973.1"/>
    <property type="molecule type" value="Genomic_DNA"/>
</dbReference>
<evidence type="ECO:0000313" key="3">
    <source>
        <dbReference type="Proteomes" id="UP000683000"/>
    </source>
</evidence>
<gene>
    <name evidence="2" type="ORF">JVT61DRAFT_1013</name>
</gene>
<dbReference type="InterPro" id="IPR052527">
    <property type="entry name" value="Metal_cation-efflux_comp"/>
</dbReference>
<proteinExistence type="predicted"/>
<sequence>MYLAGLHYTIPSPQGVEGLVVLTTADFFRYIFWKLRAKEASTEEGGGLAIPESASRSFLDKLVSPIQGLTALLPPAVYCTAVVLNNFQQPAWMSRFAFPEDIVQPEWKTPLRLAACAAGFSLKFVLDRILSHSDERWRMIGCREKPRMIQTGPYAVVRHPAYSVMLLQQAFYSVMCWSYVPLASLGILAGVFAIKMPIEEKAAKEDDVIGNDYTEYMKRTPARVIPYVW</sequence>
<protein>
    <recommendedName>
        <fullName evidence="4">Protein-S-isoprenylcysteine O-methyltransferase</fullName>
    </recommendedName>
</protein>
<dbReference type="AlphaFoldDB" id="A0A8I3A9K6"/>
<dbReference type="PANTHER" id="PTHR43847">
    <property type="entry name" value="BLL3993 PROTEIN"/>
    <property type="match status" value="1"/>
</dbReference>
<dbReference type="Gene3D" id="1.20.120.1630">
    <property type="match status" value="1"/>
</dbReference>
<name>A0A8I3A9K6_9AGAM</name>
<accession>A0A8I3A9K6</accession>
<dbReference type="Proteomes" id="UP000683000">
    <property type="component" value="Unassembled WGS sequence"/>
</dbReference>
<dbReference type="PANTHER" id="PTHR43847:SF1">
    <property type="entry name" value="BLL3993 PROTEIN"/>
    <property type="match status" value="1"/>
</dbReference>
<evidence type="ECO:0008006" key="4">
    <source>
        <dbReference type="Google" id="ProtNLM"/>
    </source>
</evidence>
<feature type="transmembrane region" description="Helical" evidence="1">
    <location>
        <begin position="170"/>
        <end position="194"/>
    </location>
</feature>